<organism evidence="2 3">
    <name type="scientific">Argiope bruennichi</name>
    <name type="common">Wasp spider</name>
    <name type="synonym">Aranea bruennichi</name>
    <dbReference type="NCBI Taxonomy" id="94029"/>
    <lineage>
        <taxon>Eukaryota</taxon>
        <taxon>Metazoa</taxon>
        <taxon>Ecdysozoa</taxon>
        <taxon>Arthropoda</taxon>
        <taxon>Chelicerata</taxon>
        <taxon>Arachnida</taxon>
        <taxon>Araneae</taxon>
        <taxon>Araneomorphae</taxon>
        <taxon>Entelegynae</taxon>
        <taxon>Araneoidea</taxon>
        <taxon>Araneidae</taxon>
        <taxon>Argiope</taxon>
    </lineage>
</organism>
<feature type="transmembrane region" description="Helical" evidence="1">
    <location>
        <begin position="244"/>
        <end position="265"/>
    </location>
</feature>
<feature type="transmembrane region" description="Helical" evidence="1">
    <location>
        <begin position="68"/>
        <end position="91"/>
    </location>
</feature>
<gene>
    <name evidence="2" type="ORF">HNY73_013140</name>
</gene>
<dbReference type="Proteomes" id="UP000807504">
    <property type="component" value="Unassembled WGS sequence"/>
</dbReference>
<evidence type="ECO:0000313" key="2">
    <source>
        <dbReference type="EMBL" id="KAF8782907.1"/>
    </source>
</evidence>
<feature type="transmembrane region" description="Helical" evidence="1">
    <location>
        <begin position="12"/>
        <end position="27"/>
    </location>
</feature>
<sequence length="376" mass="43354">MMLPFPIRSKSYRHYGIISIILLIYGIDKRSKSSTIQYLLPRMYLAFVHLVPIYLIIMYVHIYQDNAFYAETLLGSTVAAFGPLAIHYSIICKKCLLQKIMNRYESCKNFQNRNARNQKRAINFIMTSMLLLCLISATVHAVTTPHGSRSAHYFSFFVPIDNVIADIFCRSFVTLLLFFYQYVVPCSIAMTIAVLYYEFSESLSKFHKSLKNHQQLGIYDLLPLMNIYAKYFKLANNLQEATSVACFFFLGTQISILFWTMSIFFLTRKEDFDTPMITTNAVIIILVPFSIVGTVLCAFRISTEYKKVHAELLIQKDILVKHASSDPNNDRFLDVMLQKQFPQLMAAYCVELTPKLILGLWGSLFTYGMLILNITR</sequence>
<feature type="transmembrane region" description="Helical" evidence="1">
    <location>
        <begin position="39"/>
        <end position="62"/>
    </location>
</feature>
<protein>
    <submittedName>
        <fullName evidence="2">Uncharacterized protein</fullName>
    </submittedName>
</protein>
<proteinExistence type="predicted"/>
<keyword evidence="1" id="KW-0472">Membrane</keyword>
<reference evidence="2" key="2">
    <citation type="submission" date="2020-06" db="EMBL/GenBank/DDBJ databases">
        <authorList>
            <person name="Sheffer M."/>
        </authorList>
    </citation>
    <scope>NUCLEOTIDE SEQUENCE</scope>
</reference>
<comment type="caution">
    <text evidence="2">The sequence shown here is derived from an EMBL/GenBank/DDBJ whole genome shotgun (WGS) entry which is preliminary data.</text>
</comment>
<dbReference type="AlphaFoldDB" id="A0A8T0EZ83"/>
<keyword evidence="3" id="KW-1185">Reference proteome</keyword>
<feature type="transmembrane region" description="Helical" evidence="1">
    <location>
        <begin position="175"/>
        <end position="196"/>
    </location>
</feature>
<dbReference type="EMBL" id="JABXBU010001863">
    <property type="protein sequence ID" value="KAF8782907.1"/>
    <property type="molecule type" value="Genomic_DNA"/>
</dbReference>
<feature type="transmembrane region" description="Helical" evidence="1">
    <location>
        <begin position="277"/>
        <end position="299"/>
    </location>
</feature>
<keyword evidence="1" id="KW-0812">Transmembrane</keyword>
<accession>A0A8T0EZ83</accession>
<evidence type="ECO:0000313" key="3">
    <source>
        <dbReference type="Proteomes" id="UP000807504"/>
    </source>
</evidence>
<reference evidence="2" key="1">
    <citation type="journal article" date="2020" name="bioRxiv">
        <title>Chromosome-level reference genome of the European wasp spider Argiope bruennichi: a resource for studies on range expansion and evolutionary adaptation.</title>
        <authorList>
            <person name="Sheffer M.M."/>
            <person name="Hoppe A."/>
            <person name="Krehenwinkel H."/>
            <person name="Uhl G."/>
            <person name="Kuss A.W."/>
            <person name="Jensen L."/>
            <person name="Jensen C."/>
            <person name="Gillespie R.G."/>
            <person name="Hoff K.J."/>
            <person name="Prost S."/>
        </authorList>
    </citation>
    <scope>NUCLEOTIDE SEQUENCE</scope>
</reference>
<feature type="transmembrane region" description="Helical" evidence="1">
    <location>
        <begin position="121"/>
        <end position="139"/>
    </location>
</feature>
<name>A0A8T0EZ83_ARGBR</name>
<feature type="transmembrane region" description="Helical" evidence="1">
    <location>
        <begin position="356"/>
        <end position="375"/>
    </location>
</feature>
<keyword evidence="1" id="KW-1133">Transmembrane helix</keyword>
<evidence type="ECO:0000256" key="1">
    <source>
        <dbReference type="SAM" id="Phobius"/>
    </source>
</evidence>